<keyword evidence="2" id="KW-1185">Reference proteome</keyword>
<evidence type="ECO:0000313" key="2">
    <source>
        <dbReference type="Proteomes" id="UP000663722"/>
    </source>
</evidence>
<proteinExistence type="predicted"/>
<dbReference type="Proteomes" id="UP000663722">
    <property type="component" value="Chromosome"/>
</dbReference>
<dbReference type="EMBL" id="CP061800">
    <property type="protein sequence ID" value="QTA91085.1"/>
    <property type="molecule type" value="Genomic_DNA"/>
</dbReference>
<dbReference type="KEGG" id="dmm:dnm_071500"/>
<dbReference type="AlphaFoldDB" id="A0A975BSZ7"/>
<accession>A0A975BSZ7</accession>
<reference evidence="1" key="1">
    <citation type="journal article" date="2021" name="Microb. Physiol.">
        <title>Proteogenomic Insights into the Physiology of Marine, Sulfate-Reducing, Filamentous Desulfonema limicola and Desulfonema magnum.</title>
        <authorList>
            <person name="Schnaars V."/>
            <person name="Wohlbrand L."/>
            <person name="Scheve S."/>
            <person name="Hinrichs C."/>
            <person name="Reinhardt R."/>
            <person name="Rabus R."/>
        </authorList>
    </citation>
    <scope>NUCLEOTIDE SEQUENCE</scope>
    <source>
        <strain evidence="1">4be13</strain>
    </source>
</reference>
<gene>
    <name evidence="1" type="ORF">dnm_071500</name>
</gene>
<name>A0A975BSZ7_9BACT</name>
<dbReference type="RefSeq" id="WP_207679012.1">
    <property type="nucleotide sequence ID" value="NZ_CP061800.1"/>
</dbReference>
<organism evidence="1 2">
    <name type="scientific">Desulfonema magnum</name>
    <dbReference type="NCBI Taxonomy" id="45655"/>
    <lineage>
        <taxon>Bacteria</taxon>
        <taxon>Pseudomonadati</taxon>
        <taxon>Thermodesulfobacteriota</taxon>
        <taxon>Desulfobacteria</taxon>
        <taxon>Desulfobacterales</taxon>
        <taxon>Desulfococcaceae</taxon>
        <taxon>Desulfonema</taxon>
    </lineage>
</organism>
<evidence type="ECO:0000313" key="1">
    <source>
        <dbReference type="EMBL" id="QTA91085.1"/>
    </source>
</evidence>
<sequence length="170" mass="19633">MKFKDDEWLTDYINALHFTVRLIENQNKDKEVGNALRDEAHALIQEALLCNIPMELFNIKRITKRLDVAESEKNSTVPGKADSDTEPMETYKGDILGLISDYHFICQGLAEFSLEDIIEESSEYLAKTYPDIEDIRATITELFNRDIKKRKIEETASGVFRHMSPDNQIF</sequence>
<protein>
    <submittedName>
        <fullName evidence="1">Uncharacterized protein</fullName>
    </submittedName>
</protein>